<accession>A0ABS6T7N3</accession>
<dbReference type="PANTHER" id="PTHR35371">
    <property type="entry name" value="INNER MEMBRANE PROTEIN"/>
    <property type="match status" value="1"/>
</dbReference>
<name>A0ABS6T7N3_9RHOB</name>
<dbReference type="RefSeq" id="WP_218393697.1">
    <property type="nucleotide sequence ID" value="NZ_JAHUZE010000004.1"/>
</dbReference>
<feature type="transmembrane region" description="Helical" evidence="1">
    <location>
        <begin position="105"/>
        <end position="125"/>
    </location>
</feature>
<dbReference type="InterPro" id="IPR001129">
    <property type="entry name" value="Membr-assoc_MAPEG"/>
</dbReference>
<gene>
    <name evidence="2" type="ORF">KJP28_16315</name>
</gene>
<keyword evidence="3" id="KW-1185">Reference proteome</keyword>
<feature type="transmembrane region" description="Helical" evidence="1">
    <location>
        <begin position="6"/>
        <end position="29"/>
    </location>
</feature>
<sequence length="126" mass="13561">MLTWLLIGTLVYVVTFFVPSLFLVGALGVGKYLGSRDEEPEASPVHGRAKRANRNFNENYPVFMGLGILALVVAEADVAMATTGAMIFVIARVLYLPLYMAAVPVVRSLVYIAGLVGLIMMGLALI</sequence>
<feature type="transmembrane region" description="Helical" evidence="1">
    <location>
        <begin position="60"/>
        <end position="93"/>
    </location>
</feature>
<comment type="caution">
    <text evidence="2">The sequence shown here is derived from an EMBL/GenBank/DDBJ whole genome shotgun (WGS) entry which is preliminary data.</text>
</comment>
<reference evidence="2 3" key="1">
    <citation type="submission" date="2021-05" db="EMBL/GenBank/DDBJ databases">
        <title>Culturable bacteria isolated from Daya Bay.</title>
        <authorList>
            <person name="Zheng W."/>
            <person name="Yu S."/>
            <person name="Huang Y."/>
        </authorList>
    </citation>
    <scope>NUCLEOTIDE SEQUENCE [LARGE SCALE GENOMIC DNA]</scope>
    <source>
        <strain evidence="2 3">DP4N28-5</strain>
    </source>
</reference>
<organism evidence="2 3">
    <name type="scientific">Maritimibacter dapengensis</name>
    <dbReference type="NCBI Taxonomy" id="2836868"/>
    <lineage>
        <taxon>Bacteria</taxon>
        <taxon>Pseudomonadati</taxon>
        <taxon>Pseudomonadota</taxon>
        <taxon>Alphaproteobacteria</taxon>
        <taxon>Rhodobacterales</taxon>
        <taxon>Roseobacteraceae</taxon>
        <taxon>Maritimibacter</taxon>
    </lineage>
</organism>
<dbReference type="Pfam" id="PF01124">
    <property type="entry name" value="MAPEG"/>
    <property type="match status" value="1"/>
</dbReference>
<evidence type="ECO:0000256" key="1">
    <source>
        <dbReference type="SAM" id="Phobius"/>
    </source>
</evidence>
<evidence type="ECO:0000313" key="3">
    <source>
        <dbReference type="Proteomes" id="UP000756530"/>
    </source>
</evidence>
<keyword evidence="1" id="KW-0812">Transmembrane</keyword>
<evidence type="ECO:0000313" key="2">
    <source>
        <dbReference type="EMBL" id="MBV7380491.1"/>
    </source>
</evidence>
<keyword evidence="1" id="KW-0472">Membrane</keyword>
<keyword evidence="1" id="KW-1133">Transmembrane helix</keyword>
<dbReference type="Proteomes" id="UP000756530">
    <property type="component" value="Unassembled WGS sequence"/>
</dbReference>
<dbReference type="EMBL" id="JAHUZE010000004">
    <property type="protein sequence ID" value="MBV7380491.1"/>
    <property type="molecule type" value="Genomic_DNA"/>
</dbReference>
<proteinExistence type="predicted"/>
<protein>
    <submittedName>
        <fullName evidence="2">MAPEG family protein</fullName>
    </submittedName>
</protein>
<dbReference type="PANTHER" id="PTHR35371:SF1">
    <property type="entry name" value="BLR7753 PROTEIN"/>
    <property type="match status" value="1"/>
</dbReference>